<feature type="compositionally biased region" description="Basic and acidic residues" evidence="1">
    <location>
        <begin position="227"/>
        <end position="239"/>
    </location>
</feature>
<comment type="caution">
    <text evidence="2">The sequence shown here is derived from an EMBL/GenBank/DDBJ whole genome shotgun (WGS) entry which is preliminary data.</text>
</comment>
<keyword evidence="3" id="KW-1185">Reference proteome</keyword>
<dbReference type="AlphaFoldDB" id="A0A811PYF0"/>
<proteinExistence type="predicted"/>
<evidence type="ECO:0000313" key="3">
    <source>
        <dbReference type="Proteomes" id="UP000604825"/>
    </source>
</evidence>
<gene>
    <name evidence="2" type="ORF">NCGR_LOCUS31909</name>
</gene>
<evidence type="ECO:0000313" key="2">
    <source>
        <dbReference type="EMBL" id="CAD6247729.1"/>
    </source>
</evidence>
<name>A0A811PYF0_9POAL</name>
<evidence type="ECO:0000256" key="1">
    <source>
        <dbReference type="SAM" id="MobiDB-lite"/>
    </source>
</evidence>
<feature type="compositionally biased region" description="Low complexity" evidence="1">
    <location>
        <begin position="129"/>
        <end position="140"/>
    </location>
</feature>
<protein>
    <submittedName>
        <fullName evidence="2">Uncharacterized protein</fullName>
    </submittedName>
</protein>
<sequence>MAAGRRTAPRSPPWPAAARGVVGVGLGRIARRLVAIWSGRATDKNLQETYLFILTLQGQKEECRKRRWFDHDAGGALSSGRLTIYCQEETDIPGLPDKEARAARLLGDSSSSRACIKTGSSSSSRAPPRQQQRQQQQQQRTCDTANALSGRGDSTSSSAALISLPRTSLSTKSRSALPQASARLSADAGEPQLSADAGDARPQVWARTLGSSGSVESGRRRSGRSRSRADARDARDRAWARTPGPVTMLRGRRRCSC</sequence>
<dbReference type="Proteomes" id="UP000604825">
    <property type="component" value="Unassembled WGS sequence"/>
</dbReference>
<reference evidence="2" key="1">
    <citation type="submission" date="2020-10" db="EMBL/GenBank/DDBJ databases">
        <authorList>
            <person name="Han B."/>
            <person name="Lu T."/>
            <person name="Zhao Q."/>
            <person name="Huang X."/>
            <person name="Zhao Y."/>
        </authorList>
    </citation>
    <scope>NUCLEOTIDE SEQUENCE</scope>
</reference>
<organism evidence="2 3">
    <name type="scientific">Miscanthus lutarioriparius</name>
    <dbReference type="NCBI Taxonomy" id="422564"/>
    <lineage>
        <taxon>Eukaryota</taxon>
        <taxon>Viridiplantae</taxon>
        <taxon>Streptophyta</taxon>
        <taxon>Embryophyta</taxon>
        <taxon>Tracheophyta</taxon>
        <taxon>Spermatophyta</taxon>
        <taxon>Magnoliopsida</taxon>
        <taxon>Liliopsida</taxon>
        <taxon>Poales</taxon>
        <taxon>Poaceae</taxon>
        <taxon>PACMAD clade</taxon>
        <taxon>Panicoideae</taxon>
        <taxon>Andropogonodae</taxon>
        <taxon>Andropogoneae</taxon>
        <taxon>Saccharinae</taxon>
        <taxon>Miscanthus</taxon>
    </lineage>
</organism>
<feature type="region of interest" description="Disordered" evidence="1">
    <location>
        <begin position="111"/>
        <end position="243"/>
    </location>
</feature>
<feature type="compositionally biased region" description="Polar residues" evidence="1">
    <location>
        <begin position="111"/>
        <end position="125"/>
    </location>
</feature>
<feature type="compositionally biased region" description="Polar residues" evidence="1">
    <location>
        <begin position="141"/>
        <end position="178"/>
    </location>
</feature>
<dbReference type="EMBL" id="CAJGYO010000007">
    <property type="protein sequence ID" value="CAD6247729.1"/>
    <property type="molecule type" value="Genomic_DNA"/>
</dbReference>
<accession>A0A811PYF0</accession>